<dbReference type="AlphaFoldDB" id="A0A6C0GBR6"/>
<protein>
    <recommendedName>
        <fullName evidence="3">CHAT domain-containing protein</fullName>
    </recommendedName>
</protein>
<evidence type="ECO:0000313" key="2">
    <source>
        <dbReference type="Proteomes" id="UP000480178"/>
    </source>
</evidence>
<proteinExistence type="predicted"/>
<dbReference type="RefSeq" id="WP_162441415.1">
    <property type="nucleotide sequence ID" value="NZ_CP048222.1"/>
</dbReference>
<reference evidence="1 2" key="1">
    <citation type="submission" date="2020-01" db="EMBL/GenBank/DDBJ databases">
        <authorList>
            <person name="Kim M.K."/>
        </authorList>
    </citation>
    <scope>NUCLEOTIDE SEQUENCE [LARGE SCALE GENOMIC DNA]</scope>
    <source>
        <strain evidence="1 2">172606-1</strain>
    </source>
</reference>
<gene>
    <name evidence="1" type="ORF">GXP67_00885</name>
</gene>
<accession>A0A6C0GBR6</accession>
<name>A0A6C0GBR6_9BACT</name>
<organism evidence="1 2">
    <name type="scientific">Rhodocytophaga rosea</name>
    <dbReference type="NCBI Taxonomy" id="2704465"/>
    <lineage>
        <taxon>Bacteria</taxon>
        <taxon>Pseudomonadati</taxon>
        <taxon>Bacteroidota</taxon>
        <taxon>Cytophagia</taxon>
        <taxon>Cytophagales</taxon>
        <taxon>Rhodocytophagaceae</taxon>
        <taxon>Rhodocytophaga</taxon>
    </lineage>
</organism>
<dbReference type="EMBL" id="CP048222">
    <property type="protein sequence ID" value="QHT65328.1"/>
    <property type="molecule type" value="Genomic_DNA"/>
</dbReference>
<keyword evidence="2" id="KW-1185">Reference proteome</keyword>
<dbReference type="KEGG" id="rhoz:GXP67_00885"/>
<evidence type="ECO:0008006" key="3">
    <source>
        <dbReference type="Google" id="ProtNLM"/>
    </source>
</evidence>
<dbReference type="Proteomes" id="UP000480178">
    <property type="component" value="Chromosome"/>
</dbReference>
<evidence type="ECO:0000313" key="1">
    <source>
        <dbReference type="EMBL" id="QHT65328.1"/>
    </source>
</evidence>
<sequence length="431" mass="49561">METVKTYKISWKKKIFSAAYGWNIIEPNKREHFIQLARRPILPPPPGNLRNQAFQEEFQELVKEIRKNWRNYTPASDSGSIRIFYLCFPKYWYLPWELLLDELVTNRQYDILEKISLVRVQSLNLREFGPTEFTDQLKILVLEGSPGNDSTGYIDPSIETKAIFKAYSDLPTSIRNKVAEPIVKGFNIQEFQGQLDSIQPHILWFNGHGRNSPEAGLLASDNTWVSAEAFAKSILAAKKSPLYIFLSACDTARADVTETSFAAPTFFKLIGRDRPLTMVAMQSPIWLATGRILAGEVIKRIVNEVPLEAAFGEIRANLKRASVAEKLHRVDWASPVIWVNRQLPKKLAWSHSLSNQARLQYLAFEQMLYNDRTTLNPLTFLPDQDNIWSEHVIKDGKPIRRLCTKIQYSREALIDLYQILHQLISKWGKTP</sequence>